<name>A0A1W0AAC5_9STRA</name>
<proteinExistence type="predicted"/>
<dbReference type="InterPro" id="IPR032675">
    <property type="entry name" value="LRR_dom_sf"/>
</dbReference>
<dbReference type="EMBL" id="JNBS01000266">
    <property type="protein sequence ID" value="OQS07195.1"/>
    <property type="molecule type" value="Genomic_DNA"/>
</dbReference>
<protein>
    <submittedName>
        <fullName evidence="1">Uncharacterized protein</fullName>
    </submittedName>
</protein>
<evidence type="ECO:0000313" key="1">
    <source>
        <dbReference type="EMBL" id="OQS07195.1"/>
    </source>
</evidence>
<sequence>MHRLDQALMLEIVLFVPDAKQLFTLLNACHKSMLCTPLIYLLELKKTCSEDDLWPILCLRAEPQWNANLYQVIRLYSNIYIYDLNWTEIIQKHCNSRTMVHLFDMEAPSNYQVIAVQMFTGSLHTLSLNLKSFSPSKILLTAETLKLCTKLEKLHLTWTSSINPTQLLLCLKDCKMLNSLSVGYSHLLYQTMHLTEEDEALIASCIPQLKHFKISSSQVETKLLVTTLQQSMALESLSIVNGIDLCGLLINGTPISKGLKKLVLHCTGLKSMKNLTSLDLSMNFIGCPGALAIASAIPSSLRYLQLKLNRLGDKGLASIVKHASLHLETLDVSNTLISAFGVQRLLHHFTLVPSSKLRVDLSRIEADADEINELVHAATNLNMTSRLILASKSHY</sequence>
<dbReference type="OrthoDB" id="188902at2759"/>
<keyword evidence="2" id="KW-1185">Reference proteome</keyword>
<dbReference type="Pfam" id="PF13516">
    <property type="entry name" value="LRR_6"/>
    <property type="match status" value="2"/>
</dbReference>
<reference evidence="1 2" key="1">
    <citation type="journal article" date="2014" name="Genome Biol. Evol.">
        <title>The secreted proteins of Achlya hypogyna and Thraustotheca clavata identify the ancestral oomycete secretome and reveal gene acquisitions by horizontal gene transfer.</title>
        <authorList>
            <person name="Misner I."/>
            <person name="Blouin N."/>
            <person name="Leonard G."/>
            <person name="Richards T.A."/>
            <person name="Lane C.E."/>
        </authorList>
    </citation>
    <scope>NUCLEOTIDE SEQUENCE [LARGE SCALE GENOMIC DNA]</scope>
    <source>
        <strain evidence="1 2">ATCC 34112</strain>
    </source>
</reference>
<dbReference type="SMART" id="SM00368">
    <property type="entry name" value="LRR_RI"/>
    <property type="match status" value="3"/>
</dbReference>
<dbReference type="Gene3D" id="3.80.10.10">
    <property type="entry name" value="Ribonuclease Inhibitor"/>
    <property type="match status" value="1"/>
</dbReference>
<accession>A0A1W0AAC5</accession>
<dbReference type="Proteomes" id="UP000243217">
    <property type="component" value="Unassembled WGS sequence"/>
</dbReference>
<dbReference type="STRING" id="74557.A0A1W0AAC5"/>
<evidence type="ECO:0000313" key="2">
    <source>
        <dbReference type="Proteomes" id="UP000243217"/>
    </source>
</evidence>
<dbReference type="PANTHER" id="PTHR38926:SF5">
    <property type="entry name" value="F-BOX AND LEUCINE-RICH REPEAT PROTEIN 6"/>
    <property type="match status" value="1"/>
</dbReference>
<gene>
    <name evidence="1" type="ORF">THRCLA_00808</name>
</gene>
<dbReference type="SUPFAM" id="SSF52047">
    <property type="entry name" value="RNI-like"/>
    <property type="match status" value="1"/>
</dbReference>
<dbReference type="PANTHER" id="PTHR38926">
    <property type="entry name" value="F-BOX DOMAIN CONTAINING PROTEIN, EXPRESSED"/>
    <property type="match status" value="1"/>
</dbReference>
<dbReference type="AlphaFoldDB" id="A0A1W0AAC5"/>
<comment type="caution">
    <text evidence="1">The sequence shown here is derived from an EMBL/GenBank/DDBJ whole genome shotgun (WGS) entry which is preliminary data.</text>
</comment>
<organism evidence="1 2">
    <name type="scientific">Thraustotheca clavata</name>
    <dbReference type="NCBI Taxonomy" id="74557"/>
    <lineage>
        <taxon>Eukaryota</taxon>
        <taxon>Sar</taxon>
        <taxon>Stramenopiles</taxon>
        <taxon>Oomycota</taxon>
        <taxon>Saprolegniomycetes</taxon>
        <taxon>Saprolegniales</taxon>
        <taxon>Achlyaceae</taxon>
        <taxon>Thraustotheca</taxon>
    </lineage>
</organism>
<dbReference type="InterPro" id="IPR001611">
    <property type="entry name" value="Leu-rich_rpt"/>
</dbReference>